<dbReference type="GO" id="GO:0000981">
    <property type="term" value="F:DNA-binding transcription factor activity, RNA polymerase II-specific"/>
    <property type="evidence" value="ECO:0007669"/>
    <property type="project" value="TreeGrafter"/>
</dbReference>
<feature type="compositionally biased region" description="Acidic residues" evidence="1">
    <location>
        <begin position="185"/>
        <end position="199"/>
    </location>
</feature>
<protein>
    <recommendedName>
        <fullName evidence="5">Myb-like domain-containing protein</fullName>
    </recommendedName>
</protein>
<dbReference type="GO" id="GO:0000978">
    <property type="term" value="F:RNA polymerase II cis-regulatory region sequence-specific DNA binding"/>
    <property type="evidence" value="ECO:0007669"/>
    <property type="project" value="TreeGrafter"/>
</dbReference>
<dbReference type="CDD" id="cd00167">
    <property type="entry name" value="SANT"/>
    <property type="match status" value="2"/>
</dbReference>
<proteinExistence type="predicted"/>
<evidence type="ECO:0008006" key="5">
    <source>
        <dbReference type="Google" id="ProtNLM"/>
    </source>
</evidence>
<feature type="domain" description="Myb-like" evidence="2">
    <location>
        <begin position="112"/>
        <end position="163"/>
    </location>
</feature>
<name>A0A7S4J365_9EUKA</name>
<dbReference type="PROSITE" id="PS51294">
    <property type="entry name" value="HTH_MYB"/>
    <property type="match status" value="2"/>
</dbReference>
<dbReference type="AlphaFoldDB" id="A0A7S4J365"/>
<evidence type="ECO:0000313" key="4">
    <source>
        <dbReference type="EMBL" id="CAE2248918.1"/>
    </source>
</evidence>
<feature type="region of interest" description="Disordered" evidence="1">
    <location>
        <begin position="1"/>
        <end position="29"/>
    </location>
</feature>
<dbReference type="EMBL" id="HBKO01031616">
    <property type="protein sequence ID" value="CAE2248918.1"/>
    <property type="molecule type" value="Transcribed_RNA"/>
</dbReference>
<feature type="region of interest" description="Disordered" evidence="1">
    <location>
        <begin position="185"/>
        <end position="221"/>
    </location>
</feature>
<dbReference type="Gene3D" id="1.10.10.60">
    <property type="entry name" value="Homeodomain-like"/>
    <property type="match status" value="2"/>
</dbReference>
<dbReference type="InterPro" id="IPR050560">
    <property type="entry name" value="MYB_TF"/>
</dbReference>
<organism evidence="4">
    <name type="scientific">Prymnesium polylepis</name>
    <dbReference type="NCBI Taxonomy" id="72548"/>
    <lineage>
        <taxon>Eukaryota</taxon>
        <taxon>Haptista</taxon>
        <taxon>Haptophyta</taxon>
        <taxon>Prymnesiophyceae</taxon>
        <taxon>Prymnesiales</taxon>
        <taxon>Prymnesiaceae</taxon>
        <taxon>Prymnesium</taxon>
    </lineage>
</organism>
<dbReference type="SMART" id="SM00717">
    <property type="entry name" value="SANT"/>
    <property type="match status" value="2"/>
</dbReference>
<dbReference type="InterPro" id="IPR001005">
    <property type="entry name" value="SANT/Myb"/>
</dbReference>
<reference evidence="4" key="1">
    <citation type="submission" date="2021-01" db="EMBL/GenBank/DDBJ databases">
        <authorList>
            <person name="Corre E."/>
            <person name="Pelletier E."/>
            <person name="Niang G."/>
            <person name="Scheremetjew M."/>
            <person name="Finn R."/>
            <person name="Kale V."/>
            <person name="Holt S."/>
            <person name="Cochrane G."/>
            <person name="Meng A."/>
            <person name="Brown T."/>
            <person name="Cohen L."/>
        </authorList>
    </citation>
    <scope>NUCLEOTIDE SEQUENCE</scope>
    <source>
        <strain evidence="4">UIO037</strain>
    </source>
</reference>
<dbReference type="PANTHER" id="PTHR45614">
    <property type="entry name" value="MYB PROTEIN-RELATED"/>
    <property type="match status" value="1"/>
</dbReference>
<dbReference type="PROSITE" id="PS50090">
    <property type="entry name" value="MYB_LIKE"/>
    <property type="match status" value="2"/>
</dbReference>
<feature type="domain" description="Myb-like" evidence="2">
    <location>
        <begin position="58"/>
        <end position="111"/>
    </location>
</feature>
<accession>A0A7S4J365</accession>
<dbReference type="PANTHER" id="PTHR45614:SF232">
    <property type="entry name" value="TRANSCRIPTION FACTOR MYB3R-2"/>
    <property type="match status" value="1"/>
</dbReference>
<dbReference type="InterPro" id="IPR009057">
    <property type="entry name" value="Homeodomain-like_sf"/>
</dbReference>
<dbReference type="GO" id="GO:0005634">
    <property type="term" value="C:nucleus"/>
    <property type="evidence" value="ECO:0007669"/>
    <property type="project" value="TreeGrafter"/>
</dbReference>
<gene>
    <name evidence="4" type="ORF">CPOL0286_LOCUS14398</name>
</gene>
<sequence length="261" mass="27973">MAARAAPKSRAGLRTARTTQRGPKPATRVKKLVPAPKSRAAAMKLRSALHARAAVPPKAGKWTVAEDEQLVQAIGKQQRGKAREKISWQAIAALVDGRCAKQCRERWCNQLRPGLNTQQWTAAEDARLIELVGRIGRKWSQVAKLLQTSRGDNAVKNRYAKLAHAGRAGTDALPALAELLDDDELSSGELGEDGGDAMDLDGSSAGEEEGPPAGFDAGQLEFSSSQQAAAPFYADGTEFELSLGLEDDGADEFSFLCCMED</sequence>
<feature type="domain" description="HTH myb-type" evidence="3">
    <location>
        <begin position="60"/>
        <end position="115"/>
    </location>
</feature>
<dbReference type="SUPFAM" id="SSF46689">
    <property type="entry name" value="Homeodomain-like"/>
    <property type="match status" value="1"/>
</dbReference>
<evidence type="ECO:0000259" key="3">
    <source>
        <dbReference type="PROSITE" id="PS51294"/>
    </source>
</evidence>
<feature type="domain" description="HTH myb-type" evidence="3">
    <location>
        <begin position="116"/>
        <end position="167"/>
    </location>
</feature>
<evidence type="ECO:0000259" key="2">
    <source>
        <dbReference type="PROSITE" id="PS50090"/>
    </source>
</evidence>
<dbReference type="InterPro" id="IPR017930">
    <property type="entry name" value="Myb_dom"/>
</dbReference>
<evidence type="ECO:0000256" key="1">
    <source>
        <dbReference type="SAM" id="MobiDB-lite"/>
    </source>
</evidence>
<dbReference type="Pfam" id="PF13921">
    <property type="entry name" value="Myb_DNA-bind_6"/>
    <property type="match status" value="1"/>
</dbReference>